<sequence length="88" mass="10022">MWSKASKSLTFWQASTTTFKYSHCICIPVAVLRTSLLERTDSPQCREVTNNGLDITRQTHTVIITVNIDIIRCPSKSLDKGNLSYLFR</sequence>
<evidence type="ECO:0000313" key="2">
    <source>
        <dbReference type="Proteomes" id="UP001054945"/>
    </source>
</evidence>
<comment type="caution">
    <text evidence="1">The sequence shown here is derived from an EMBL/GenBank/DDBJ whole genome shotgun (WGS) entry which is preliminary data.</text>
</comment>
<proteinExistence type="predicted"/>
<name>A0AAV4NG00_CAEEX</name>
<dbReference type="EMBL" id="BPLR01020901">
    <property type="protein sequence ID" value="GIX83737.1"/>
    <property type="molecule type" value="Genomic_DNA"/>
</dbReference>
<dbReference type="AlphaFoldDB" id="A0AAV4NG00"/>
<reference evidence="1 2" key="1">
    <citation type="submission" date="2021-06" db="EMBL/GenBank/DDBJ databases">
        <title>Caerostris extrusa draft genome.</title>
        <authorList>
            <person name="Kono N."/>
            <person name="Arakawa K."/>
        </authorList>
    </citation>
    <scope>NUCLEOTIDE SEQUENCE [LARGE SCALE GENOMIC DNA]</scope>
</reference>
<keyword evidence="2" id="KW-1185">Reference proteome</keyword>
<evidence type="ECO:0000313" key="1">
    <source>
        <dbReference type="EMBL" id="GIX83737.1"/>
    </source>
</evidence>
<accession>A0AAV4NG00</accession>
<dbReference type="Proteomes" id="UP001054945">
    <property type="component" value="Unassembled WGS sequence"/>
</dbReference>
<organism evidence="1 2">
    <name type="scientific">Caerostris extrusa</name>
    <name type="common">Bark spider</name>
    <name type="synonym">Caerostris bankana</name>
    <dbReference type="NCBI Taxonomy" id="172846"/>
    <lineage>
        <taxon>Eukaryota</taxon>
        <taxon>Metazoa</taxon>
        <taxon>Ecdysozoa</taxon>
        <taxon>Arthropoda</taxon>
        <taxon>Chelicerata</taxon>
        <taxon>Arachnida</taxon>
        <taxon>Araneae</taxon>
        <taxon>Araneomorphae</taxon>
        <taxon>Entelegynae</taxon>
        <taxon>Araneoidea</taxon>
        <taxon>Araneidae</taxon>
        <taxon>Caerostris</taxon>
    </lineage>
</organism>
<protein>
    <submittedName>
        <fullName evidence="1">Uncharacterized protein</fullName>
    </submittedName>
</protein>
<gene>
    <name evidence="1" type="ORF">CEXT_776311</name>
</gene>